<dbReference type="PANTHER" id="PTHR43695">
    <property type="entry name" value="PUTATIVE (AFU_ORTHOLOGUE AFUA_2G17250)-RELATED"/>
    <property type="match status" value="1"/>
</dbReference>
<gene>
    <name evidence="5" type="ORF">EOE67_17535</name>
</gene>
<dbReference type="Gene3D" id="3.40.50.1110">
    <property type="entry name" value="SGNH hydrolase"/>
    <property type="match status" value="1"/>
</dbReference>
<feature type="chain" id="PRO_5019071611" evidence="3">
    <location>
        <begin position="23"/>
        <end position="264"/>
    </location>
</feature>
<evidence type="ECO:0000259" key="4">
    <source>
        <dbReference type="Pfam" id="PF13472"/>
    </source>
</evidence>
<keyword evidence="2" id="KW-0378">Hydrolase</keyword>
<dbReference type="PANTHER" id="PTHR43695:SF1">
    <property type="entry name" value="RHAMNOGALACTURONAN ACETYLESTERASE"/>
    <property type="match status" value="1"/>
</dbReference>
<name>A0A437QFZ9_9GAMM</name>
<protein>
    <submittedName>
        <fullName evidence="5">Rhamnogalacturonan acetylesterase</fullName>
    </submittedName>
</protein>
<dbReference type="RefSeq" id="WP_127700634.1">
    <property type="nucleotide sequence ID" value="NZ_SACS01000024.1"/>
</dbReference>
<reference evidence="5 6" key="1">
    <citation type="submission" date="2019-01" db="EMBL/GenBank/DDBJ databases">
        <authorList>
            <person name="Chen W.-M."/>
        </authorList>
    </citation>
    <scope>NUCLEOTIDE SEQUENCE [LARGE SCALE GENOMIC DNA]</scope>
    <source>
        <strain evidence="5 6">KYPC3</strain>
    </source>
</reference>
<comment type="caution">
    <text evidence="5">The sequence shown here is derived from an EMBL/GenBank/DDBJ whole genome shotgun (WGS) entry which is preliminary data.</text>
</comment>
<comment type="similarity">
    <text evidence="1">Belongs to the 'GDSL' lipolytic enzyme family.</text>
</comment>
<dbReference type="CDD" id="cd01821">
    <property type="entry name" value="Rhamnogalacturan_acetylesterase_like"/>
    <property type="match status" value="1"/>
</dbReference>
<dbReference type="GO" id="GO:0016788">
    <property type="term" value="F:hydrolase activity, acting on ester bonds"/>
    <property type="evidence" value="ECO:0007669"/>
    <property type="project" value="UniProtKB-ARBA"/>
</dbReference>
<organism evidence="5 6">
    <name type="scientific">Rheinheimera riviphila</name>
    <dbReference type="NCBI Taxonomy" id="1834037"/>
    <lineage>
        <taxon>Bacteria</taxon>
        <taxon>Pseudomonadati</taxon>
        <taxon>Pseudomonadota</taxon>
        <taxon>Gammaproteobacteria</taxon>
        <taxon>Chromatiales</taxon>
        <taxon>Chromatiaceae</taxon>
        <taxon>Rheinheimera</taxon>
    </lineage>
</organism>
<evidence type="ECO:0000256" key="1">
    <source>
        <dbReference type="ARBA" id="ARBA00008668"/>
    </source>
</evidence>
<accession>A0A437QFZ9</accession>
<dbReference type="SUPFAM" id="SSF52266">
    <property type="entry name" value="SGNH hydrolase"/>
    <property type="match status" value="1"/>
</dbReference>
<dbReference type="Proteomes" id="UP000283077">
    <property type="component" value="Unassembled WGS sequence"/>
</dbReference>
<evidence type="ECO:0000313" key="5">
    <source>
        <dbReference type="EMBL" id="RVU33260.1"/>
    </source>
</evidence>
<dbReference type="AlphaFoldDB" id="A0A437QFZ9"/>
<keyword evidence="3" id="KW-0732">Signal</keyword>
<dbReference type="OrthoDB" id="191551at2"/>
<dbReference type="Pfam" id="PF13472">
    <property type="entry name" value="Lipase_GDSL_2"/>
    <property type="match status" value="1"/>
</dbReference>
<evidence type="ECO:0000256" key="3">
    <source>
        <dbReference type="SAM" id="SignalP"/>
    </source>
</evidence>
<evidence type="ECO:0000256" key="2">
    <source>
        <dbReference type="ARBA" id="ARBA00022801"/>
    </source>
</evidence>
<sequence>MKFIYDALLLLALSFSLTSVHAMSQPVPKGTSTDLPSPRLHLVGDSTMADKVNLAYPERGWGQLLPEFMLPELSIINHAANGRSTLRFLNEGRWQLLVTELKPGDYVLIQFGHNDQKQDDPSRYAAADSTYPQLLSRFIAEVRAKDAIPMLATPICRRSFNAKGQLENNLASFADAMRKVAVKEKVALFDLNVQSCADISRFGLAASQAFFIQVPAGLYQKFPEGKTDNTHLNTQGASWIAQLFVRELKKQQHPLAKLVWRELL</sequence>
<dbReference type="InterPro" id="IPR036514">
    <property type="entry name" value="SGNH_hydro_sf"/>
</dbReference>
<feature type="signal peptide" evidence="3">
    <location>
        <begin position="1"/>
        <end position="22"/>
    </location>
</feature>
<feature type="domain" description="SGNH hydrolase-type esterase" evidence="4">
    <location>
        <begin position="43"/>
        <end position="236"/>
    </location>
</feature>
<dbReference type="InterPro" id="IPR013830">
    <property type="entry name" value="SGNH_hydro"/>
</dbReference>
<dbReference type="InterPro" id="IPR037459">
    <property type="entry name" value="RhgT-like"/>
</dbReference>
<keyword evidence="6" id="KW-1185">Reference proteome</keyword>
<evidence type="ECO:0000313" key="6">
    <source>
        <dbReference type="Proteomes" id="UP000283077"/>
    </source>
</evidence>
<proteinExistence type="inferred from homology"/>
<dbReference type="EMBL" id="SACS01000024">
    <property type="protein sequence ID" value="RVU33260.1"/>
    <property type="molecule type" value="Genomic_DNA"/>
</dbReference>